<organism evidence="6 7">
    <name type="scientific">Astyanax mexicanus</name>
    <name type="common">Blind cave fish</name>
    <name type="synonym">Astyanax fasciatus mexicanus</name>
    <dbReference type="NCBI Taxonomy" id="7994"/>
    <lineage>
        <taxon>Eukaryota</taxon>
        <taxon>Metazoa</taxon>
        <taxon>Chordata</taxon>
        <taxon>Craniata</taxon>
        <taxon>Vertebrata</taxon>
        <taxon>Euteleostomi</taxon>
        <taxon>Actinopterygii</taxon>
        <taxon>Neopterygii</taxon>
        <taxon>Teleostei</taxon>
        <taxon>Ostariophysi</taxon>
        <taxon>Characiformes</taxon>
        <taxon>Characoidei</taxon>
        <taxon>Acestrorhamphidae</taxon>
        <taxon>Acestrorhamphinae</taxon>
        <taxon>Astyanax</taxon>
    </lineage>
</organism>
<dbReference type="Proteomes" id="UP000752171">
    <property type="component" value="Unassembled WGS sequence"/>
</dbReference>
<dbReference type="PROSITE" id="PS01031">
    <property type="entry name" value="SHSP"/>
    <property type="match status" value="1"/>
</dbReference>
<evidence type="ECO:0000313" key="5">
    <source>
        <dbReference type="EMBL" id="KAG9281808.1"/>
    </source>
</evidence>
<evidence type="ECO:0000256" key="2">
    <source>
        <dbReference type="RuleBase" id="RU003616"/>
    </source>
</evidence>
<dbReference type="GO" id="GO:0051082">
    <property type="term" value="F:unfolded protein binding"/>
    <property type="evidence" value="ECO:0007669"/>
    <property type="project" value="TreeGrafter"/>
</dbReference>
<dbReference type="PANTHER" id="PTHR45640">
    <property type="entry name" value="HEAT SHOCK PROTEIN HSP-12.2-RELATED"/>
    <property type="match status" value="1"/>
</dbReference>
<dbReference type="Ensembl" id="ENSAMXT00005042155.1">
    <property type="protein sequence ID" value="ENSAMXP00005038702.1"/>
    <property type="gene ID" value="ENSAMXG00005018315.1"/>
</dbReference>
<proteinExistence type="inferred from homology"/>
<dbReference type="OMA" id="WEPFPNW"/>
<dbReference type="InterPro" id="IPR001436">
    <property type="entry name" value="Alpha-crystallin/sHSP_animal"/>
</dbReference>
<evidence type="ECO:0000259" key="4">
    <source>
        <dbReference type="PROSITE" id="PS01031"/>
    </source>
</evidence>
<evidence type="ECO:0000313" key="7">
    <source>
        <dbReference type="Proteomes" id="UP000694621"/>
    </source>
</evidence>
<dbReference type="EMBL" id="JAICCE010000001">
    <property type="protein sequence ID" value="KAG9281808.1"/>
    <property type="molecule type" value="Genomic_DNA"/>
</dbReference>
<feature type="region of interest" description="Disordered" evidence="3">
    <location>
        <begin position="1"/>
        <end position="27"/>
    </location>
</feature>
<reference evidence="6" key="2">
    <citation type="submission" date="2025-05" db="UniProtKB">
        <authorList>
            <consortium name="Ensembl"/>
        </authorList>
    </citation>
    <scope>IDENTIFICATION</scope>
</reference>
<dbReference type="SUPFAM" id="SSF49764">
    <property type="entry name" value="HSP20-like chaperones"/>
    <property type="match status" value="1"/>
</dbReference>
<dbReference type="GO" id="GO:0043066">
    <property type="term" value="P:negative regulation of apoptotic process"/>
    <property type="evidence" value="ECO:0007669"/>
    <property type="project" value="TreeGrafter"/>
</dbReference>
<protein>
    <submittedName>
        <fullName evidence="5">Heat shock protein beta-1-like</fullName>
    </submittedName>
    <submittedName>
        <fullName evidence="6">Heat shock protein family B (small) member 1</fullName>
    </submittedName>
</protein>
<feature type="domain" description="SHSP" evidence="4">
    <location>
        <begin position="90"/>
        <end position="199"/>
    </location>
</feature>
<keyword evidence="5" id="KW-0346">Stress response</keyword>
<accession>A0A8B9RF98</accession>
<comment type="similarity">
    <text evidence="1 2">Belongs to the small heat shock protein (HSP20) family.</text>
</comment>
<dbReference type="Proteomes" id="UP000694621">
    <property type="component" value="Unplaced"/>
</dbReference>
<dbReference type="GO" id="GO:0005737">
    <property type="term" value="C:cytoplasm"/>
    <property type="evidence" value="ECO:0007669"/>
    <property type="project" value="TreeGrafter"/>
</dbReference>
<dbReference type="GO" id="GO:0009408">
    <property type="term" value="P:response to heat"/>
    <property type="evidence" value="ECO:0007669"/>
    <property type="project" value="TreeGrafter"/>
</dbReference>
<dbReference type="PANTHER" id="PTHR45640:SF7">
    <property type="entry name" value="HEAT SHOCK PROTEIN BETA-1"/>
    <property type="match status" value="1"/>
</dbReference>
<evidence type="ECO:0000313" key="8">
    <source>
        <dbReference type="Proteomes" id="UP000752171"/>
    </source>
</evidence>
<dbReference type="OrthoDB" id="1431247at2759"/>
<evidence type="ECO:0000256" key="1">
    <source>
        <dbReference type="PROSITE-ProRule" id="PRU00285"/>
    </source>
</evidence>
<dbReference type="GO" id="GO:0005634">
    <property type="term" value="C:nucleus"/>
    <property type="evidence" value="ECO:0007669"/>
    <property type="project" value="TreeGrafter"/>
</dbReference>
<dbReference type="InterPro" id="IPR002068">
    <property type="entry name" value="A-crystallin/Hsp20_dom"/>
</dbReference>
<dbReference type="Gene3D" id="2.60.40.790">
    <property type="match status" value="1"/>
</dbReference>
<dbReference type="Pfam" id="PF00011">
    <property type="entry name" value="HSP20"/>
    <property type="match status" value="1"/>
</dbReference>
<dbReference type="InterPro" id="IPR008978">
    <property type="entry name" value="HSP20-like_chaperone"/>
</dbReference>
<gene>
    <name evidence="5" type="primary">HSPB1</name>
    <name evidence="5" type="ORF">AMEX_G379</name>
</gene>
<dbReference type="PRINTS" id="PR00299">
    <property type="entry name" value="ACRYSTALLIN"/>
</dbReference>
<reference evidence="5 8" key="1">
    <citation type="submission" date="2021-07" db="EMBL/GenBank/DDBJ databases">
        <authorList>
            <person name="Imarazene B."/>
            <person name="Zahm M."/>
            <person name="Klopp C."/>
            <person name="Cabau C."/>
            <person name="Beille S."/>
            <person name="Jouanno E."/>
            <person name="Castinel A."/>
            <person name="Lluch J."/>
            <person name="Gil L."/>
            <person name="Kuchtly C."/>
            <person name="Lopez Roques C."/>
            <person name="Donnadieu C."/>
            <person name="Parrinello H."/>
            <person name="Journot L."/>
            <person name="Du K."/>
            <person name="Schartl M."/>
            <person name="Retaux S."/>
            <person name="Guiguen Y."/>
        </authorList>
    </citation>
    <scope>NUCLEOTIDE SEQUENCE [LARGE SCALE GENOMIC DNA]</scope>
    <source>
        <strain evidence="5">Pach_M1</strain>
        <tissue evidence="5">Testis</tissue>
    </source>
</reference>
<evidence type="ECO:0000256" key="3">
    <source>
        <dbReference type="SAM" id="MobiDB-lite"/>
    </source>
</evidence>
<dbReference type="AlphaFoldDB" id="A0A8B9RF98"/>
<dbReference type="KEGG" id="amex:103029863"/>
<evidence type="ECO:0000313" key="6">
    <source>
        <dbReference type="Ensembl" id="ENSAMXP00005038702.1"/>
    </source>
</evidence>
<dbReference type="GO" id="GO:0042026">
    <property type="term" value="P:protein refolding"/>
    <property type="evidence" value="ECO:0007669"/>
    <property type="project" value="TreeGrafter"/>
</dbReference>
<name>A0A8B9RF98_ASTMX</name>
<dbReference type="RefSeq" id="XP_007257055.2">
    <property type="nucleotide sequence ID" value="XM_007256993.4"/>
</dbReference>
<sequence>MLSSTKIRHSSEQPTSNMPRPLFKRNGSWDPIRDWPKSSLLDQCTGPPFFLEPGDISWVDTARKTLETSPWPGFLCFPLVTSVCPEISPSFGAGQQSQVSQVECDQKTWKISLDVSHFGSEEVSVKTKEGYLEITGKHEERRDEQGVISRSFTRKYKLPAEADLHQMSCTLSPEGILVVEAPLASSPIPFPAETEIPIQMLEKQ</sequence>